<dbReference type="Pfam" id="PF00080">
    <property type="entry name" value="Sod_Cu"/>
    <property type="match status" value="1"/>
</dbReference>
<evidence type="ECO:0000256" key="6">
    <source>
        <dbReference type="ARBA" id="ARBA00022862"/>
    </source>
</evidence>
<dbReference type="PANTHER" id="PTHR12196">
    <property type="entry name" value="DOMAIN OF UNKNOWN FUNCTION 71 DUF71 -CONTAINING PROTEIN"/>
    <property type="match status" value="1"/>
</dbReference>
<dbReference type="SUPFAM" id="SSF55298">
    <property type="entry name" value="YjgF-like"/>
    <property type="match status" value="2"/>
</dbReference>
<comment type="cofactor">
    <cofactor evidence="2">
        <name>Zn(2+)</name>
        <dbReference type="ChEBI" id="CHEBI:29105"/>
    </cofactor>
</comment>
<evidence type="ECO:0000256" key="3">
    <source>
        <dbReference type="ARBA" id="ARBA00010457"/>
    </source>
</evidence>
<dbReference type="GO" id="GO:0004784">
    <property type="term" value="F:superoxide dismutase activity"/>
    <property type="evidence" value="ECO:0007669"/>
    <property type="project" value="UniProtKB-EC"/>
</dbReference>
<dbReference type="InterPro" id="IPR030662">
    <property type="entry name" value="DPH6/MJ0570"/>
</dbReference>
<comment type="similarity">
    <text evidence="3">Belongs to the Cu-Zn superoxide dismutase family.</text>
</comment>
<dbReference type="AlphaFoldDB" id="A0A2N9JBL8"/>
<dbReference type="Pfam" id="PF01042">
    <property type="entry name" value="Ribonuc_L-PSP"/>
    <property type="match status" value="2"/>
</dbReference>
<gene>
    <name evidence="10" type="ORF">FSB_LOCUS61763</name>
</gene>
<dbReference type="CDD" id="cd06156">
    <property type="entry name" value="eu_AANH_C_2"/>
    <property type="match status" value="1"/>
</dbReference>
<feature type="region of interest" description="Disordered" evidence="8">
    <location>
        <begin position="1"/>
        <end position="30"/>
    </location>
</feature>
<sequence length="785" mass="86673">MNPDETPEYYPTVVDDKDSNQVSSDEDHASGFHCLPDGISPLPENATSYGSNNARIVLDEFKVVLHSSDPIAPVGILHPLAFHLEKKEESHYLSGIDKTSKISKEKEGFVFEVQGDCLQSCEATFKSAAEVVELDEVAENRVRISRTKSDNTFSICCWLQDSCQTSTGLQEDLEAVLRKIELELLGYGFGWENVLYIHLYIADMNNFTMANETYVRYITQEKCPFGVPSRSTIELPLLQVGLGSAYIEVLVANDQSKRVLHVQSISCWAPSCIGPYSQATLHEEILYMAGQLGLDPPIMNLCKGGPTAELEQALENSEAVAKCFNCSISTSAVLFVVYCSTSIPSSERHKIQDKQDTYLKQMRLFQLDKGSVIQVLDPIFLYVLVPDLPKRALVEVKPLLYVPEDINVTIGTEQELSCARMPSYWGFQHAHWHDSCIQKCVVHGKICAVVLCITRELLVKICSESLVGDQVKGGHQNSLREAQMERLSRFCIYLLDKLYMQNNFSWEDTKNLRFYFPTSLGLPLDALSLMFTNAFNELAELSQRIKIGEEPIFNLIPVLGAGRSATSVDDMITCELFARKSPSSLLAMSSIVKAVALISSGDNNVRGSLQFVQDSNGSTHVKGKITGLSPGLHGFHIHALGDTTNGCNSTGPHFNPLNKDHGGPTHKVRHAGDLGNVVAGPDGVAEVSIKDNQVKKVMYVAPRHEHKLLRPSGLMPLDYPPTGSDGLGQLPILLSGPHSILGRAVVVHADPDDLGTVWKTIPLCLMWREMNARIEVLLFGVHFEG</sequence>
<organism evidence="10">
    <name type="scientific">Fagus sylvatica</name>
    <name type="common">Beechnut</name>
    <dbReference type="NCBI Taxonomy" id="28930"/>
    <lineage>
        <taxon>Eukaryota</taxon>
        <taxon>Viridiplantae</taxon>
        <taxon>Streptophyta</taxon>
        <taxon>Embryophyta</taxon>
        <taxon>Tracheophyta</taxon>
        <taxon>Spermatophyta</taxon>
        <taxon>Magnoliopsida</taxon>
        <taxon>eudicotyledons</taxon>
        <taxon>Gunneridae</taxon>
        <taxon>Pentapetalae</taxon>
        <taxon>rosids</taxon>
        <taxon>fabids</taxon>
        <taxon>Fagales</taxon>
        <taxon>Fagaceae</taxon>
        <taxon>Fagus</taxon>
    </lineage>
</organism>
<dbReference type="PROSITE" id="PS00087">
    <property type="entry name" value="SOD_CU_ZN_1"/>
    <property type="match status" value="1"/>
</dbReference>
<dbReference type="Gene3D" id="3.30.1330.40">
    <property type="entry name" value="RutC-like"/>
    <property type="match status" value="2"/>
</dbReference>
<evidence type="ECO:0000256" key="1">
    <source>
        <dbReference type="ARBA" id="ARBA00001935"/>
    </source>
</evidence>
<dbReference type="FunFam" id="3.30.1330.40:FF:000009">
    <property type="entry name" value="Endoribonuclease"/>
    <property type="match status" value="1"/>
</dbReference>
<dbReference type="PRINTS" id="PR00068">
    <property type="entry name" value="CUZNDISMTASE"/>
</dbReference>
<dbReference type="FunFam" id="3.30.1330.40:FF:000016">
    <property type="entry name" value="Endoribonuclease"/>
    <property type="match status" value="1"/>
</dbReference>
<dbReference type="InterPro" id="IPR006175">
    <property type="entry name" value="YjgF/YER057c/UK114"/>
</dbReference>
<evidence type="ECO:0000256" key="8">
    <source>
        <dbReference type="SAM" id="MobiDB-lite"/>
    </source>
</evidence>
<dbReference type="InterPro" id="IPR036423">
    <property type="entry name" value="SOD-like_Cu/Zn_dom_sf"/>
</dbReference>
<evidence type="ECO:0000256" key="5">
    <source>
        <dbReference type="ARBA" id="ARBA00022833"/>
    </source>
</evidence>
<keyword evidence="6" id="KW-0049">Antioxidant</keyword>
<dbReference type="Gene3D" id="2.60.40.200">
    <property type="entry name" value="Superoxide dismutase, copper/zinc binding domain"/>
    <property type="match status" value="1"/>
</dbReference>
<evidence type="ECO:0000256" key="4">
    <source>
        <dbReference type="ARBA" id="ARBA00012682"/>
    </source>
</evidence>
<dbReference type="InterPro" id="IPR018152">
    <property type="entry name" value="SOD_Cu/Zn_BS"/>
</dbReference>
<name>A0A2N9JBL8_FAGSY</name>
<dbReference type="GO" id="GO:0017183">
    <property type="term" value="P:protein histidyl modification to diphthamide"/>
    <property type="evidence" value="ECO:0007669"/>
    <property type="project" value="TreeGrafter"/>
</dbReference>
<dbReference type="CDD" id="cd00305">
    <property type="entry name" value="Cu-Zn_Superoxide_Dismutase"/>
    <property type="match status" value="1"/>
</dbReference>
<dbReference type="InterPro" id="IPR035959">
    <property type="entry name" value="RutC-like_sf"/>
</dbReference>
<dbReference type="GO" id="GO:0046872">
    <property type="term" value="F:metal ion binding"/>
    <property type="evidence" value="ECO:0007669"/>
    <property type="project" value="InterPro"/>
</dbReference>
<comment type="catalytic activity">
    <reaction evidence="7">
        <text>2 superoxide + 2 H(+) = H2O2 + O2</text>
        <dbReference type="Rhea" id="RHEA:20696"/>
        <dbReference type="ChEBI" id="CHEBI:15378"/>
        <dbReference type="ChEBI" id="CHEBI:15379"/>
        <dbReference type="ChEBI" id="CHEBI:16240"/>
        <dbReference type="ChEBI" id="CHEBI:18421"/>
        <dbReference type="EC" id="1.15.1.1"/>
    </reaction>
</comment>
<evidence type="ECO:0000259" key="9">
    <source>
        <dbReference type="Pfam" id="PF00080"/>
    </source>
</evidence>
<evidence type="ECO:0000256" key="2">
    <source>
        <dbReference type="ARBA" id="ARBA00001947"/>
    </source>
</evidence>
<feature type="domain" description="Superoxide dismutase copper/zinc binding" evidence="9">
    <location>
        <begin position="605"/>
        <end position="695"/>
    </location>
</feature>
<dbReference type="PANTHER" id="PTHR12196:SF2">
    <property type="entry name" value="DIPHTHINE--AMMONIA LIGASE"/>
    <property type="match status" value="1"/>
</dbReference>
<comment type="cofactor">
    <cofactor evidence="1">
        <name>Cu cation</name>
        <dbReference type="ChEBI" id="CHEBI:23378"/>
    </cofactor>
</comment>
<dbReference type="InterPro" id="IPR001424">
    <property type="entry name" value="SOD_Cu_Zn_dom"/>
</dbReference>
<protein>
    <recommendedName>
        <fullName evidence="4">superoxide dismutase</fullName>
        <ecNumber evidence="4">1.15.1.1</ecNumber>
    </recommendedName>
</protein>
<dbReference type="EC" id="1.15.1.1" evidence="4"/>
<dbReference type="SUPFAM" id="SSF49329">
    <property type="entry name" value="Cu,Zn superoxide dismutase-like"/>
    <property type="match status" value="1"/>
</dbReference>
<accession>A0A2N9JBL8</accession>
<reference evidence="10" key="1">
    <citation type="submission" date="2018-02" db="EMBL/GenBank/DDBJ databases">
        <authorList>
            <person name="Cohen D.B."/>
            <person name="Kent A.D."/>
        </authorList>
    </citation>
    <scope>NUCLEOTIDE SEQUENCE</scope>
</reference>
<evidence type="ECO:0000313" key="10">
    <source>
        <dbReference type="EMBL" id="SPD33881.1"/>
    </source>
</evidence>
<feature type="compositionally biased region" description="Basic and acidic residues" evidence="8">
    <location>
        <begin position="14"/>
        <end position="30"/>
    </location>
</feature>
<proteinExistence type="inferred from homology"/>
<dbReference type="EMBL" id="OIVN01006477">
    <property type="protein sequence ID" value="SPD33881.1"/>
    <property type="molecule type" value="Genomic_DNA"/>
</dbReference>
<keyword evidence="5" id="KW-0862">Zinc</keyword>
<dbReference type="GO" id="GO:0017178">
    <property type="term" value="F:diphthine-ammonia ligase activity"/>
    <property type="evidence" value="ECO:0007669"/>
    <property type="project" value="TreeGrafter"/>
</dbReference>
<evidence type="ECO:0000256" key="7">
    <source>
        <dbReference type="ARBA" id="ARBA00049204"/>
    </source>
</evidence>